<evidence type="ECO:0008006" key="4">
    <source>
        <dbReference type="Google" id="ProtNLM"/>
    </source>
</evidence>
<feature type="region of interest" description="Disordered" evidence="1">
    <location>
        <begin position="579"/>
        <end position="610"/>
    </location>
</feature>
<accession>A0A146KG42</accession>
<keyword evidence="2" id="KW-0812">Transmembrane</keyword>
<keyword evidence="2" id="KW-0472">Membrane</keyword>
<feature type="non-terminal residue" evidence="3">
    <location>
        <position position="1"/>
    </location>
</feature>
<dbReference type="Gene3D" id="2.160.20.110">
    <property type="match status" value="1"/>
</dbReference>
<feature type="non-terminal residue" evidence="3">
    <location>
        <position position="748"/>
    </location>
</feature>
<name>A0A146KG42_9EUKA</name>
<dbReference type="EMBL" id="GDID01000866">
    <property type="protein sequence ID" value="JAP95740.1"/>
    <property type="molecule type" value="Transcribed_RNA"/>
</dbReference>
<proteinExistence type="predicted"/>
<sequence>FIQIQNSNNTYELKADLDFSTYVTYVPINFSGVLHGNNFSIKNLNIKTSLSDVNPSTLAKFSGLFACGNIILKDLKLDNISIYLLRSGLTFTEVMMVGLIVGSGSLNASNVEISNSVIQIFGNPNKRYVGGLIGNSSSLSVIKSKVQLQIQNYHGGNGITSGFCVGGFAGYVTTLQTEYSLVQVLVRSNAILMKQYTGGLVGYATNVSSLAMEITLYLDITEQFSQIVGGICGSCSMNSLNSIIYLKGKLSTQKIGAVTGDIFDSVNMNILQIYVDWQLNTASCNLDSTTYPFSSKYVYFATTADLCSGTKLQSSDLIPSYVLSVQNHVQPVENGKAISNLEYCFQANQQCNIDAICKMTQTGIFNLYGCECKSNYFYSKNQCIAGCDFNETDFCRGYGFELCVDLVCDYSSLYVPKIVGGVIGGLILLILVAFGLYFFSKWFKKHLYSKYILKMQQKERIRQQQELYLEEQLRLQREAFKPKKQKIQKRVKLCKSQLKPIKLEANNAKMDKVTVMSLQAKEKLEQKLKKYQNHEGVKVLPVKSKAKVHKEESTITYTEPSFDINKGQNVKNIQPDKNIQQNQHQSSQNQLNQKQSKLNEDKTEELNKQVEKEEYKLEKYEDNENQNKQYEKENEVDLVSVQDQQQKMQFKPEKQVEVEDFQPLIPVLSTVVINGSKKQPMKHVKSQQSLVSQQVQEIPKQTEIIPHEQIIKKIDIPVQKIDIDFEKLSQKFEKSQKVTVVKEQKIRK</sequence>
<dbReference type="CDD" id="cd12087">
    <property type="entry name" value="TM_EGFR-like"/>
    <property type="match status" value="1"/>
</dbReference>
<feature type="compositionally biased region" description="Low complexity" evidence="1">
    <location>
        <begin position="579"/>
        <end position="596"/>
    </location>
</feature>
<evidence type="ECO:0000256" key="1">
    <source>
        <dbReference type="SAM" id="MobiDB-lite"/>
    </source>
</evidence>
<evidence type="ECO:0000313" key="3">
    <source>
        <dbReference type="EMBL" id="JAP95740.1"/>
    </source>
</evidence>
<reference evidence="3" key="1">
    <citation type="submission" date="2015-07" db="EMBL/GenBank/DDBJ databases">
        <title>Adaptation to a free-living lifestyle via gene acquisitions in the diplomonad Trepomonas sp. PC1.</title>
        <authorList>
            <person name="Xu F."/>
            <person name="Jerlstrom-Hultqvist J."/>
            <person name="Kolisko M."/>
            <person name="Simpson A.G.B."/>
            <person name="Roger A.J."/>
            <person name="Svard S.G."/>
            <person name="Andersson J.O."/>
        </authorList>
    </citation>
    <scope>NUCLEOTIDE SEQUENCE</scope>
    <source>
        <strain evidence="3">PC1</strain>
    </source>
</reference>
<feature type="transmembrane region" description="Helical" evidence="2">
    <location>
        <begin position="418"/>
        <end position="439"/>
    </location>
</feature>
<evidence type="ECO:0000256" key="2">
    <source>
        <dbReference type="SAM" id="Phobius"/>
    </source>
</evidence>
<dbReference type="InterPro" id="IPR020901">
    <property type="entry name" value="Prtase_inh_Kunz-CS"/>
</dbReference>
<keyword evidence="2" id="KW-1133">Transmembrane helix</keyword>
<feature type="compositionally biased region" description="Basic and acidic residues" evidence="1">
    <location>
        <begin position="597"/>
        <end position="610"/>
    </location>
</feature>
<protein>
    <recommendedName>
        <fullName evidence="4">Transmembrane protein</fullName>
    </recommendedName>
</protein>
<dbReference type="PROSITE" id="PS00280">
    <property type="entry name" value="BPTI_KUNITZ_1"/>
    <property type="match status" value="1"/>
</dbReference>
<organism evidence="3">
    <name type="scientific">Trepomonas sp. PC1</name>
    <dbReference type="NCBI Taxonomy" id="1076344"/>
    <lineage>
        <taxon>Eukaryota</taxon>
        <taxon>Metamonada</taxon>
        <taxon>Diplomonadida</taxon>
        <taxon>Hexamitidae</taxon>
        <taxon>Hexamitinae</taxon>
        <taxon>Trepomonas</taxon>
    </lineage>
</organism>
<gene>
    <name evidence="3" type="ORF">TPC1_11162</name>
</gene>
<dbReference type="AlphaFoldDB" id="A0A146KG42"/>